<dbReference type="HOGENOM" id="CLU_2667443_0_0_10"/>
<sequence length="75" mass="8384">MFLKEDEAVSTYAKFSVAEALDKFGIFFGELFLTIINNDKIVACTLIFIKCNGIHLANVRGTLKIPLVKYGLIQD</sequence>
<gene>
    <name evidence="1" type="ORF">NMS_2015</name>
</gene>
<dbReference type="AlphaFoldDB" id="W8VR13"/>
<evidence type="ECO:0000313" key="1">
    <source>
        <dbReference type="EMBL" id="BAO56024.1"/>
    </source>
</evidence>
<reference evidence="1 2" key="1">
    <citation type="journal article" date="2014" name="Proc. Natl. Acad. Sci. U.S.A.">
        <title>Functional characterization of flavobacteria rhodopsins reveals a unique class of light-driven chloride pump in bacteria.</title>
        <authorList>
            <person name="Yoshizawa S."/>
            <person name="Kumagai Y."/>
            <person name="Kim H."/>
            <person name="Ogura Y."/>
            <person name="Hayashi T."/>
            <person name="Iwasaki W."/>
            <person name="DeLong E.F."/>
            <person name="Kogure K."/>
        </authorList>
    </citation>
    <scope>NUCLEOTIDE SEQUENCE [LARGE SCALE GENOMIC DNA]</scope>
    <source>
        <strain evidence="1 2">S1-08</strain>
    </source>
</reference>
<proteinExistence type="predicted"/>
<dbReference type="KEGG" id="nmf:NMS_2015"/>
<name>W8VR13_9FLAO</name>
<dbReference type="Proteomes" id="UP000031760">
    <property type="component" value="Chromosome"/>
</dbReference>
<dbReference type="STRING" id="1454201.NMS_2015"/>
<dbReference type="EMBL" id="AP014548">
    <property type="protein sequence ID" value="BAO56024.1"/>
    <property type="molecule type" value="Genomic_DNA"/>
</dbReference>
<organism evidence="1 2">
    <name type="scientific">Nonlabens marinus S1-08</name>
    <dbReference type="NCBI Taxonomy" id="1454201"/>
    <lineage>
        <taxon>Bacteria</taxon>
        <taxon>Pseudomonadati</taxon>
        <taxon>Bacteroidota</taxon>
        <taxon>Flavobacteriia</taxon>
        <taxon>Flavobacteriales</taxon>
        <taxon>Flavobacteriaceae</taxon>
        <taxon>Nonlabens</taxon>
    </lineage>
</organism>
<protein>
    <submittedName>
        <fullName evidence="1">Uncharacterized protein</fullName>
    </submittedName>
</protein>
<keyword evidence="2" id="KW-1185">Reference proteome</keyword>
<evidence type="ECO:0000313" key="2">
    <source>
        <dbReference type="Proteomes" id="UP000031760"/>
    </source>
</evidence>
<accession>W8VR13</accession>